<dbReference type="AlphaFoldDB" id="A0A7D9D0Q3"/>
<dbReference type="Proteomes" id="UP000478008">
    <property type="component" value="Unassembled WGS sequence"/>
</dbReference>
<evidence type="ECO:0000313" key="2">
    <source>
        <dbReference type="EMBL" id="VUG20251.1"/>
    </source>
</evidence>
<feature type="transmembrane region" description="Helical" evidence="1">
    <location>
        <begin position="238"/>
        <end position="256"/>
    </location>
</feature>
<keyword evidence="3" id="KW-1185">Reference proteome</keyword>
<evidence type="ECO:0000256" key="1">
    <source>
        <dbReference type="SAM" id="Phobius"/>
    </source>
</evidence>
<keyword evidence="1" id="KW-0812">Transmembrane</keyword>
<proteinExistence type="predicted"/>
<name>A0A7D9D0Q3_DEKBR</name>
<evidence type="ECO:0000313" key="3">
    <source>
        <dbReference type="Proteomes" id="UP000478008"/>
    </source>
</evidence>
<reference evidence="2 3" key="1">
    <citation type="submission" date="2019-07" db="EMBL/GenBank/DDBJ databases">
        <authorList>
            <person name="Friedrich A."/>
            <person name="Schacherer J."/>
        </authorList>
    </citation>
    <scope>NUCLEOTIDE SEQUENCE [LARGE SCALE GENOMIC DNA]</scope>
</reference>
<organism evidence="2 3">
    <name type="scientific">Dekkera bruxellensis</name>
    <name type="common">Brettanomyces custersii</name>
    <dbReference type="NCBI Taxonomy" id="5007"/>
    <lineage>
        <taxon>Eukaryota</taxon>
        <taxon>Fungi</taxon>
        <taxon>Dikarya</taxon>
        <taxon>Ascomycota</taxon>
        <taxon>Saccharomycotina</taxon>
        <taxon>Pichiomycetes</taxon>
        <taxon>Pichiales</taxon>
        <taxon>Pichiaceae</taxon>
        <taxon>Brettanomyces</taxon>
    </lineage>
</organism>
<keyword evidence="1" id="KW-0472">Membrane</keyword>
<dbReference type="EMBL" id="CABFWN010000006">
    <property type="protein sequence ID" value="VUG20251.1"/>
    <property type="molecule type" value="Genomic_DNA"/>
</dbReference>
<gene>
    <name evidence="2" type="ORF">DEBR0S6_11408G</name>
</gene>
<sequence>MKIIGNNRPGTATSVISIGSTVRRIQKKFSHSGKTKSPKQVITVFDALKNVDSISDRDEVNENMLDTQRTDNIEENFIEYDDKLIDPRTRQNKQEVPSQNIDNKIGENKYVSSNKKVIDTGKGIQSMEMDTQGQEVHNPVKGAAVKKSTIGEDVAQGSIMKNKVPQETETTPLLTTNSEYLSLGRPKQTSRIITLLSRHGFSETEEHNRRIMNIPPNGNEIELPNGQENIISSELNKVVLLMVFLCIIAGLIILSTENIRKNQN</sequence>
<keyword evidence="1" id="KW-1133">Transmembrane helix</keyword>
<protein>
    <submittedName>
        <fullName evidence="2">DEBR0S6_11408g1_1</fullName>
    </submittedName>
</protein>
<accession>A0A7D9D0Q3</accession>